<evidence type="ECO:0000313" key="1">
    <source>
        <dbReference type="EMBL" id="BAS81471.1"/>
    </source>
</evidence>
<reference evidence="2" key="1">
    <citation type="journal article" date="2005" name="Nature">
        <title>The map-based sequence of the rice genome.</title>
        <authorList>
            <consortium name="International rice genome sequencing project (IRGSP)"/>
            <person name="Matsumoto T."/>
            <person name="Wu J."/>
            <person name="Kanamori H."/>
            <person name="Katayose Y."/>
            <person name="Fujisawa M."/>
            <person name="Namiki N."/>
            <person name="Mizuno H."/>
            <person name="Yamamoto K."/>
            <person name="Antonio B.A."/>
            <person name="Baba T."/>
            <person name="Sakata K."/>
            <person name="Nagamura Y."/>
            <person name="Aoki H."/>
            <person name="Arikawa K."/>
            <person name="Arita K."/>
            <person name="Bito T."/>
            <person name="Chiden Y."/>
            <person name="Fujitsuka N."/>
            <person name="Fukunaka R."/>
            <person name="Hamada M."/>
            <person name="Harada C."/>
            <person name="Hayashi A."/>
            <person name="Hijishita S."/>
            <person name="Honda M."/>
            <person name="Hosokawa S."/>
            <person name="Ichikawa Y."/>
            <person name="Idonuma A."/>
            <person name="Iijima M."/>
            <person name="Ikeda M."/>
            <person name="Ikeno M."/>
            <person name="Ito K."/>
            <person name="Ito S."/>
            <person name="Ito T."/>
            <person name="Ito Y."/>
            <person name="Ito Y."/>
            <person name="Iwabuchi A."/>
            <person name="Kamiya K."/>
            <person name="Karasawa W."/>
            <person name="Kurita K."/>
            <person name="Katagiri S."/>
            <person name="Kikuta A."/>
            <person name="Kobayashi H."/>
            <person name="Kobayashi N."/>
            <person name="Machita K."/>
            <person name="Maehara T."/>
            <person name="Masukawa M."/>
            <person name="Mizubayashi T."/>
            <person name="Mukai Y."/>
            <person name="Nagasaki H."/>
            <person name="Nagata Y."/>
            <person name="Naito S."/>
            <person name="Nakashima M."/>
            <person name="Nakama Y."/>
            <person name="Nakamichi Y."/>
            <person name="Nakamura M."/>
            <person name="Meguro A."/>
            <person name="Negishi M."/>
            <person name="Ohta I."/>
            <person name="Ohta T."/>
            <person name="Okamoto M."/>
            <person name="Ono N."/>
            <person name="Saji S."/>
            <person name="Sakaguchi M."/>
            <person name="Sakai K."/>
            <person name="Shibata M."/>
            <person name="Shimokawa T."/>
            <person name="Song J."/>
            <person name="Takazaki Y."/>
            <person name="Terasawa K."/>
            <person name="Tsugane M."/>
            <person name="Tsuji K."/>
            <person name="Ueda S."/>
            <person name="Waki K."/>
            <person name="Yamagata H."/>
            <person name="Yamamoto M."/>
            <person name="Yamamoto S."/>
            <person name="Yamane H."/>
            <person name="Yoshiki S."/>
            <person name="Yoshihara R."/>
            <person name="Yukawa K."/>
            <person name="Zhong H."/>
            <person name="Yano M."/>
            <person name="Yuan Q."/>
            <person name="Ouyang S."/>
            <person name="Liu J."/>
            <person name="Jones K.M."/>
            <person name="Gansberger K."/>
            <person name="Moffat K."/>
            <person name="Hill J."/>
            <person name="Bera J."/>
            <person name="Fadrosh D."/>
            <person name="Jin S."/>
            <person name="Johri S."/>
            <person name="Kim M."/>
            <person name="Overton L."/>
            <person name="Reardon M."/>
            <person name="Tsitrin T."/>
            <person name="Vuong H."/>
            <person name="Weaver B."/>
            <person name="Ciecko A."/>
            <person name="Tallon L."/>
            <person name="Jackson J."/>
            <person name="Pai G."/>
            <person name="Aken S.V."/>
            <person name="Utterback T."/>
            <person name="Reidmuller S."/>
            <person name="Feldblyum T."/>
            <person name="Hsiao J."/>
            <person name="Zismann V."/>
            <person name="Iobst S."/>
            <person name="de Vazeille A.R."/>
            <person name="Buell C.R."/>
            <person name="Ying K."/>
            <person name="Li Y."/>
            <person name="Lu T."/>
            <person name="Huang Y."/>
            <person name="Zhao Q."/>
            <person name="Feng Q."/>
            <person name="Zhang L."/>
            <person name="Zhu J."/>
            <person name="Weng Q."/>
            <person name="Mu J."/>
            <person name="Lu Y."/>
            <person name="Fan D."/>
            <person name="Liu Y."/>
            <person name="Guan J."/>
            <person name="Zhang Y."/>
            <person name="Yu S."/>
            <person name="Liu X."/>
            <person name="Zhang Y."/>
            <person name="Hong G."/>
            <person name="Han B."/>
            <person name="Choisne N."/>
            <person name="Demange N."/>
            <person name="Orjeda G."/>
            <person name="Samain S."/>
            <person name="Cattolico L."/>
            <person name="Pelletier E."/>
            <person name="Couloux A."/>
            <person name="Segurens B."/>
            <person name="Wincker P."/>
            <person name="D'Hont A."/>
            <person name="Scarpelli C."/>
            <person name="Weissenbach J."/>
            <person name="Salanoubat M."/>
            <person name="Quetier F."/>
            <person name="Yu Y."/>
            <person name="Kim H.R."/>
            <person name="Rambo T."/>
            <person name="Currie J."/>
            <person name="Collura K."/>
            <person name="Luo M."/>
            <person name="Yang T."/>
            <person name="Ammiraju J.S.S."/>
            <person name="Engler F."/>
            <person name="Soderlund C."/>
            <person name="Wing R.A."/>
            <person name="Palmer L.E."/>
            <person name="de la Bastide M."/>
            <person name="Spiegel L."/>
            <person name="Nascimento L."/>
            <person name="Zutavern T."/>
            <person name="O'Shaughnessy A."/>
            <person name="Dike S."/>
            <person name="Dedhia N."/>
            <person name="Preston R."/>
            <person name="Balija V."/>
            <person name="McCombie W.R."/>
            <person name="Chow T."/>
            <person name="Chen H."/>
            <person name="Chung M."/>
            <person name="Chen C."/>
            <person name="Shaw J."/>
            <person name="Wu H."/>
            <person name="Hsiao K."/>
            <person name="Chao Y."/>
            <person name="Chu M."/>
            <person name="Cheng C."/>
            <person name="Hour A."/>
            <person name="Lee P."/>
            <person name="Lin S."/>
            <person name="Lin Y."/>
            <person name="Liou J."/>
            <person name="Liu S."/>
            <person name="Hsing Y."/>
            <person name="Raghuvanshi S."/>
            <person name="Mohanty A."/>
            <person name="Bharti A.K."/>
            <person name="Gaur A."/>
            <person name="Gupta V."/>
            <person name="Kumar D."/>
            <person name="Ravi V."/>
            <person name="Vij S."/>
            <person name="Kapur A."/>
            <person name="Khurana P."/>
            <person name="Khurana P."/>
            <person name="Khurana J.P."/>
            <person name="Tyagi A.K."/>
            <person name="Gaikwad K."/>
            <person name="Singh A."/>
            <person name="Dalal V."/>
            <person name="Srivastava S."/>
            <person name="Dixit A."/>
            <person name="Pal A.K."/>
            <person name="Ghazi I.A."/>
            <person name="Yadav M."/>
            <person name="Pandit A."/>
            <person name="Bhargava A."/>
            <person name="Sureshbabu K."/>
            <person name="Batra K."/>
            <person name="Sharma T.R."/>
            <person name="Mohapatra T."/>
            <person name="Singh N.K."/>
            <person name="Messing J."/>
            <person name="Nelson A.B."/>
            <person name="Fuks G."/>
            <person name="Kavchok S."/>
            <person name="Keizer G."/>
            <person name="Linton E."/>
            <person name="Llaca V."/>
            <person name="Song R."/>
            <person name="Tanyolac B."/>
            <person name="Young S."/>
            <person name="Ho-Il K."/>
            <person name="Hahn J.H."/>
            <person name="Sangsakoo G."/>
            <person name="Vanavichit A."/>
            <person name="de Mattos Luiz.A.T."/>
            <person name="Zimmer P.D."/>
            <person name="Malone G."/>
            <person name="Dellagostin O."/>
            <person name="de Oliveira A.C."/>
            <person name="Bevan M."/>
            <person name="Bancroft I."/>
            <person name="Minx P."/>
            <person name="Cordum H."/>
            <person name="Wilson R."/>
            <person name="Cheng Z."/>
            <person name="Jin W."/>
            <person name="Jiang J."/>
            <person name="Leong S.A."/>
            <person name="Iwama H."/>
            <person name="Gojobori T."/>
            <person name="Itoh T."/>
            <person name="Niimura Y."/>
            <person name="Fujii Y."/>
            <person name="Habara T."/>
            <person name="Sakai H."/>
            <person name="Sato Y."/>
            <person name="Wilson G."/>
            <person name="Kumar K."/>
            <person name="McCouch S."/>
            <person name="Juretic N."/>
            <person name="Hoen D."/>
            <person name="Wright S."/>
            <person name="Bruskiewich R."/>
            <person name="Bureau T."/>
            <person name="Miyao A."/>
            <person name="Hirochika H."/>
            <person name="Nishikawa T."/>
            <person name="Kadowaki K."/>
            <person name="Sugiura M."/>
            <person name="Burr B."/>
            <person name="Sasaki T."/>
        </authorList>
    </citation>
    <scope>NUCLEOTIDE SEQUENCE [LARGE SCALE GENOMIC DNA]</scope>
    <source>
        <strain evidence="2">cv. Nipponbare</strain>
    </source>
</reference>
<evidence type="ECO:0000313" key="2">
    <source>
        <dbReference type="Proteomes" id="UP000059680"/>
    </source>
</evidence>
<name>A0A0P0VQX9_ORYSJ</name>
<accession>A0A0P0VQX9</accession>
<reference evidence="1 2" key="2">
    <citation type="journal article" date="2013" name="Plant Cell Physiol.">
        <title>Rice Annotation Project Database (RAP-DB): an integrative and interactive database for rice genomics.</title>
        <authorList>
            <person name="Sakai H."/>
            <person name="Lee S.S."/>
            <person name="Tanaka T."/>
            <person name="Numa H."/>
            <person name="Kim J."/>
            <person name="Kawahara Y."/>
            <person name="Wakimoto H."/>
            <person name="Yang C.C."/>
            <person name="Iwamoto M."/>
            <person name="Abe T."/>
            <person name="Yamada Y."/>
            <person name="Muto A."/>
            <person name="Inokuchi H."/>
            <person name="Ikemura T."/>
            <person name="Matsumoto T."/>
            <person name="Sasaki T."/>
            <person name="Itoh T."/>
        </authorList>
    </citation>
    <scope>NUCLEOTIDE SEQUENCE [LARGE SCALE GENOMIC DNA]</scope>
    <source>
        <strain evidence="2">cv. Nipponbare</strain>
    </source>
</reference>
<dbReference type="Gramene" id="Os02t0806300-01">
    <property type="protein sequence ID" value="Os02t0806300-01"/>
    <property type="gene ID" value="Os02g0806300"/>
</dbReference>
<gene>
    <name evidence="1" type="ordered locus">Os02g0806300</name>
    <name evidence="1" type="ORF">OSNPB_020806300</name>
</gene>
<dbReference type="PaxDb" id="39947-A0A0P0VQX9"/>
<protein>
    <submittedName>
        <fullName evidence="1">Os02g0806300 protein</fullName>
    </submittedName>
</protein>
<keyword evidence="2" id="KW-1185">Reference proteome</keyword>
<dbReference type="InParanoid" id="A0A0P0VQX9"/>
<organism evidence="1 2">
    <name type="scientific">Oryza sativa subsp. japonica</name>
    <name type="common">Rice</name>
    <dbReference type="NCBI Taxonomy" id="39947"/>
    <lineage>
        <taxon>Eukaryota</taxon>
        <taxon>Viridiplantae</taxon>
        <taxon>Streptophyta</taxon>
        <taxon>Embryophyta</taxon>
        <taxon>Tracheophyta</taxon>
        <taxon>Spermatophyta</taxon>
        <taxon>Magnoliopsida</taxon>
        <taxon>Liliopsida</taxon>
        <taxon>Poales</taxon>
        <taxon>Poaceae</taxon>
        <taxon>BOP clade</taxon>
        <taxon>Oryzoideae</taxon>
        <taxon>Oryzeae</taxon>
        <taxon>Oryzinae</taxon>
        <taxon>Oryza</taxon>
        <taxon>Oryza sativa</taxon>
    </lineage>
</organism>
<sequence>MCSFPFLSPPPPPPPAKSAAAAFFKFKKMARNDREFKGALHFKLASRWRAAVFRRVASLIHCHACFFARSLLHSSSPEGRRKGRNIGG</sequence>
<dbReference type="AlphaFoldDB" id="A0A0P0VQX9"/>
<proteinExistence type="predicted"/>
<dbReference type="Proteomes" id="UP000059680">
    <property type="component" value="Chromosome 2"/>
</dbReference>
<dbReference type="EMBL" id="AP014958">
    <property type="protein sequence ID" value="BAS81471.1"/>
    <property type="molecule type" value="Genomic_DNA"/>
</dbReference>
<reference evidence="1 2" key="3">
    <citation type="journal article" date="2013" name="Rice">
        <title>Improvement of the Oryza sativa Nipponbare reference genome using next generation sequence and optical map data.</title>
        <authorList>
            <person name="Kawahara Y."/>
            <person name="de la Bastide M."/>
            <person name="Hamilton J.P."/>
            <person name="Kanamori H."/>
            <person name="McCombie W.R."/>
            <person name="Ouyang S."/>
            <person name="Schwartz D.C."/>
            <person name="Tanaka T."/>
            <person name="Wu J."/>
            <person name="Zhou S."/>
            <person name="Childs K.L."/>
            <person name="Davidson R.M."/>
            <person name="Lin H."/>
            <person name="Quesada-Ocampo L."/>
            <person name="Vaillancourt B."/>
            <person name="Sakai H."/>
            <person name="Lee S.S."/>
            <person name="Kim J."/>
            <person name="Numa H."/>
            <person name="Itoh T."/>
            <person name="Buell C.R."/>
            <person name="Matsumoto T."/>
        </authorList>
    </citation>
    <scope>NUCLEOTIDE SEQUENCE [LARGE SCALE GENOMIC DNA]</scope>
    <source>
        <strain evidence="2">cv. Nipponbare</strain>
    </source>
</reference>